<dbReference type="RefSeq" id="XP_018260337.1">
    <property type="nucleotide sequence ID" value="XM_018410528.1"/>
</dbReference>
<dbReference type="Gene3D" id="1.20.1410.10">
    <property type="entry name" value="I/LWEQ domain"/>
    <property type="match status" value="1"/>
</dbReference>
<dbReference type="GO" id="GO:0005634">
    <property type="term" value="C:nucleus"/>
    <property type="evidence" value="ECO:0007669"/>
    <property type="project" value="TreeGrafter"/>
</dbReference>
<organism evidence="3">
    <name type="scientific">Kwoniella dejecticola CBS 10117</name>
    <dbReference type="NCBI Taxonomy" id="1296121"/>
    <lineage>
        <taxon>Eukaryota</taxon>
        <taxon>Fungi</taxon>
        <taxon>Dikarya</taxon>
        <taxon>Basidiomycota</taxon>
        <taxon>Agaricomycotina</taxon>
        <taxon>Tremellomycetes</taxon>
        <taxon>Tremellales</taxon>
        <taxon>Cryptococcaceae</taxon>
        <taxon>Kwoniella</taxon>
    </lineage>
</organism>
<dbReference type="KEGG" id="kdj:28970954"/>
<reference evidence="4" key="2">
    <citation type="submission" date="2013-07" db="EMBL/GenBank/DDBJ databases">
        <authorList>
            <consortium name="The Broad Institute Genome Sequencing Platform"/>
            <person name="Cuomo C."/>
            <person name="Litvintseva A."/>
            <person name="Chen Y."/>
            <person name="Heitman J."/>
            <person name="Sun S."/>
            <person name="Springer D."/>
            <person name="Dromer F."/>
            <person name="Young S.K."/>
            <person name="Zeng Q."/>
            <person name="Gargeya S."/>
            <person name="Fitzgerald M."/>
            <person name="Abouelleil A."/>
            <person name="Alvarado L."/>
            <person name="Berlin A.M."/>
            <person name="Chapman S.B."/>
            <person name="Dewar J."/>
            <person name="Goldberg J."/>
            <person name="Griggs A."/>
            <person name="Gujja S."/>
            <person name="Hansen M."/>
            <person name="Howarth C."/>
            <person name="Imamovic A."/>
            <person name="Larimer J."/>
            <person name="McCowan C."/>
            <person name="Murphy C."/>
            <person name="Pearson M."/>
            <person name="Priest M."/>
            <person name="Roberts A."/>
            <person name="Saif S."/>
            <person name="Shea T."/>
            <person name="Sykes S."/>
            <person name="Wortman J."/>
            <person name="Nusbaum C."/>
            <person name="Birren B."/>
        </authorList>
    </citation>
    <scope>NUCLEOTIDE SEQUENCE</scope>
    <source>
        <strain evidence="4">CBS 10117</strain>
    </source>
</reference>
<dbReference type="Proteomes" id="UP000078595">
    <property type="component" value="Chromosome 11"/>
</dbReference>
<protein>
    <recommendedName>
        <fullName evidence="2">Cyclin-D1-binding protein 1-like N-terminal domain-containing protein</fullName>
    </recommendedName>
</protein>
<dbReference type="EMBL" id="CP144540">
    <property type="protein sequence ID" value="WWC65797.1"/>
    <property type="molecule type" value="Genomic_DNA"/>
</dbReference>
<dbReference type="PANTHER" id="PTHR15492:SF1">
    <property type="entry name" value="CYCLIN-D1-BINDING PROTEIN 1"/>
    <property type="match status" value="1"/>
</dbReference>
<gene>
    <name evidence="3" type="ORF">I303_07255</name>
    <name evidence="4" type="ORF">I303_108419</name>
</gene>
<name>A0A1A5ZXF6_9TREE</name>
<evidence type="ECO:0000256" key="1">
    <source>
        <dbReference type="SAM" id="MobiDB-lite"/>
    </source>
</evidence>
<dbReference type="EMBL" id="KI894035">
    <property type="protein sequence ID" value="OBR82495.1"/>
    <property type="molecule type" value="Genomic_DNA"/>
</dbReference>
<dbReference type="AlphaFoldDB" id="A0A1A5ZXF6"/>
<dbReference type="VEuPathDB" id="FungiDB:I303_07255"/>
<dbReference type="Gene3D" id="1.20.1420.10">
    <property type="entry name" value="Talin, central domain"/>
    <property type="match status" value="1"/>
</dbReference>
<evidence type="ECO:0000313" key="4">
    <source>
        <dbReference type="EMBL" id="WWC65797.1"/>
    </source>
</evidence>
<reference evidence="4" key="3">
    <citation type="submission" date="2024-02" db="EMBL/GenBank/DDBJ databases">
        <title>Comparative genomics of Cryptococcus and Kwoniella reveals pathogenesis evolution and contrasting modes of karyotype evolution via chromosome fusion or intercentromeric recombination.</title>
        <authorList>
            <person name="Coelho M.A."/>
            <person name="David-Palma M."/>
            <person name="Shea T."/>
            <person name="Bowers K."/>
            <person name="McGinley-Smith S."/>
            <person name="Mohammad A.W."/>
            <person name="Gnirke A."/>
            <person name="Yurkov A.M."/>
            <person name="Nowrousian M."/>
            <person name="Sun S."/>
            <person name="Cuomo C.A."/>
            <person name="Heitman J."/>
        </authorList>
    </citation>
    <scope>NUCLEOTIDE SEQUENCE</scope>
    <source>
        <strain evidence="4">CBS 10117</strain>
    </source>
</reference>
<dbReference type="GeneID" id="28970954"/>
<evidence type="ECO:0000259" key="2">
    <source>
        <dbReference type="Pfam" id="PF13324"/>
    </source>
</evidence>
<keyword evidence="5" id="KW-1185">Reference proteome</keyword>
<dbReference type="STRING" id="1296121.A0A1A5ZXF6"/>
<dbReference type="OrthoDB" id="41588at2759"/>
<feature type="region of interest" description="Disordered" evidence="1">
    <location>
        <begin position="182"/>
        <end position="210"/>
    </location>
</feature>
<feature type="domain" description="Cyclin-D1-binding protein 1-like N-terminal" evidence="2">
    <location>
        <begin position="51"/>
        <end position="182"/>
    </location>
</feature>
<reference evidence="3" key="1">
    <citation type="submission" date="2013-07" db="EMBL/GenBank/DDBJ databases">
        <title>The Genome Sequence of Cryptococcus dejecticola CBS10117.</title>
        <authorList>
            <consortium name="The Broad Institute Genome Sequencing Platform"/>
            <person name="Cuomo C."/>
            <person name="Litvintseva A."/>
            <person name="Chen Y."/>
            <person name="Heitman J."/>
            <person name="Sun S."/>
            <person name="Springer D."/>
            <person name="Dromer F."/>
            <person name="Young S.K."/>
            <person name="Zeng Q."/>
            <person name="Gargeya S."/>
            <person name="Fitzgerald M."/>
            <person name="Abouelleil A."/>
            <person name="Alvarado L."/>
            <person name="Berlin A.M."/>
            <person name="Chapman S.B."/>
            <person name="Dewar J."/>
            <person name="Goldberg J."/>
            <person name="Griggs A."/>
            <person name="Gujja S."/>
            <person name="Hansen M."/>
            <person name="Howarth C."/>
            <person name="Imamovic A."/>
            <person name="Larimer J."/>
            <person name="McCowan C."/>
            <person name="Murphy C."/>
            <person name="Pearson M."/>
            <person name="Priest M."/>
            <person name="Roberts A."/>
            <person name="Saif S."/>
            <person name="Shea T."/>
            <person name="Sykes S."/>
            <person name="Wortman J."/>
            <person name="Nusbaum C."/>
            <person name="Birren B."/>
        </authorList>
    </citation>
    <scope>NUCLEOTIDE SEQUENCE [LARGE SCALE GENOMIC DNA]</scope>
    <source>
        <strain evidence="3">CBS 10117</strain>
    </source>
</reference>
<dbReference type="InterPro" id="IPR026907">
    <property type="entry name" value="GCIP-like"/>
</dbReference>
<proteinExistence type="predicted"/>
<dbReference type="PANTHER" id="PTHR15492">
    <property type="entry name" value="CYCLIN D1-BINDING PROTEIN 1"/>
    <property type="match status" value="1"/>
</dbReference>
<sequence>MPEPLDAKLLKALIESQKTIIVSLKAISSAPASSSSSASSCSLQEGLGDAFQQLLKQLRQSMTVLGLSFNPPITLEAAIKELSKISETIGQLISCVLLANSSSLLFEEWKSGVTDISQEVIRHIKVLEDQEDYLSSTGKVWESIDSVLTDLSRDEESALRRKWKSHQSTVKDAWTEFKEILESEGESRGDEDEDGDDQVDDGDGWDELDLGGEYLTEDERKRAEAAKPLLALHQILHSTLPKFTNQLSPNQYRPILRISSKFVDAYDDAVSSMHPGQDESEIQESLDEVEAISRQLASEFKDKSIDKWVERLDVEKQKWNERRMNLDSLKDAL</sequence>
<dbReference type="InterPro" id="IPR049317">
    <property type="entry name" value="GCIP-like_N"/>
</dbReference>
<evidence type="ECO:0000313" key="3">
    <source>
        <dbReference type="EMBL" id="OBR82495.1"/>
    </source>
</evidence>
<evidence type="ECO:0000313" key="5">
    <source>
        <dbReference type="Proteomes" id="UP000078595"/>
    </source>
</evidence>
<feature type="compositionally biased region" description="Acidic residues" evidence="1">
    <location>
        <begin position="189"/>
        <end position="210"/>
    </location>
</feature>
<accession>A0A1A5ZXF6</accession>
<dbReference type="Pfam" id="PF13324">
    <property type="entry name" value="GCIP_N"/>
    <property type="match status" value="1"/>
</dbReference>